<feature type="domain" description="MATH" evidence="1">
    <location>
        <begin position="1"/>
        <end position="75"/>
    </location>
</feature>
<dbReference type="InterPro" id="IPR049342">
    <property type="entry name" value="TRAF1-6_MATH_dom"/>
</dbReference>
<dbReference type="EMBL" id="CAAALY010260638">
    <property type="protein sequence ID" value="VEL39259.1"/>
    <property type="molecule type" value="Genomic_DNA"/>
</dbReference>
<dbReference type="Gene3D" id="2.60.210.10">
    <property type="entry name" value="Apoptosis, Tumor Necrosis Factor Receptor Associated Protein 2, Chain A"/>
    <property type="match status" value="1"/>
</dbReference>
<protein>
    <recommendedName>
        <fullName evidence="1">MATH domain-containing protein</fullName>
    </recommendedName>
</protein>
<gene>
    <name evidence="2" type="ORF">PXEA_LOCUS32699</name>
</gene>
<evidence type="ECO:0000313" key="3">
    <source>
        <dbReference type="Proteomes" id="UP000784294"/>
    </source>
</evidence>
<reference evidence="2" key="1">
    <citation type="submission" date="2018-11" db="EMBL/GenBank/DDBJ databases">
        <authorList>
            <consortium name="Pathogen Informatics"/>
        </authorList>
    </citation>
    <scope>NUCLEOTIDE SEQUENCE</scope>
</reference>
<evidence type="ECO:0000313" key="2">
    <source>
        <dbReference type="EMBL" id="VEL39259.1"/>
    </source>
</evidence>
<dbReference type="InterPro" id="IPR008974">
    <property type="entry name" value="TRAF-like"/>
</dbReference>
<accession>A0A448XL63</accession>
<dbReference type="OrthoDB" id="5574452at2759"/>
<dbReference type="AlphaFoldDB" id="A0A448XL63"/>
<keyword evidence="3" id="KW-1185">Reference proteome</keyword>
<comment type="caution">
    <text evidence="2">The sequence shown here is derived from an EMBL/GenBank/DDBJ whole genome shotgun (WGS) entry which is preliminary data.</text>
</comment>
<dbReference type="SUPFAM" id="SSF49599">
    <property type="entry name" value="TRAF domain-like"/>
    <property type="match status" value="1"/>
</dbReference>
<dbReference type="Proteomes" id="UP000784294">
    <property type="component" value="Unassembled WGS sequence"/>
</dbReference>
<organism evidence="2 3">
    <name type="scientific">Protopolystoma xenopodis</name>
    <dbReference type="NCBI Taxonomy" id="117903"/>
    <lineage>
        <taxon>Eukaryota</taxon>
        <taxon>Metazoa</taxon>
        <taxon>Spiralia</taxon>
        <taxon>Lophotrochozoa</taxon>
        <taxon>Platyhelminthes</taxon>
        <taxon>Monogenea</taxon>
        <taxon>Polyopisthocotylea</taxon>
        <taxon>Polystomatidea</taxon>
        <taxon>Polystomatidae</taxon>
        <taxon>Protopolystoma</taxon>
    </lineage>
</organism>
<dbReference type="Pfam" id="PF21355">
    <property type="entry name" value="TRAF-mep_MATH"/>
    <property type="match status" value="1"/>
</dbReference>
<sequence>MKITFTLVDQDLDPAARQNIDYVIKPNPNQDNKAFLGRPRAERNPCFGAPKFVSLDTLGTNDYLANDSLFIKISICLDELSAI</sequence>
<dbReference type="PROSITE" id="PS50144">
    <property type="entry name" value="MATH"/>
    <property type="match status" value="1"/>
</dbReference>
<evidence type="ECO:0000259" key="1">
    <source>
        <dbReference type="PROSITE" id="PS50144"/>
    </source>
</evidence>
<dbReference type="InterPro" id="IPR002083">
    <property type="entry name" value="MATH/TRAF_dom"/>
</dbReference>
<proteinExistence type="predicted"/>
<name>A0A448XL63_9PLAT</name>